<dbReference type="InParanoid" id="Q54YP5"/>
<comment type="caution">
    <text evidence="1">The sequence shown here is derived from an EMBL/GenBank/DDBJ whole genome shotgun (WGS) entry which is preliminary data.</text>
</comment>
<organism evidence="1 2">
    <name type="scientific">Dictyostelium discoideum</name>
    <name type="common">Social amoeba</name>
    <dbReference type="NCBI Taxonomy" id="44689"/>
    <lineage>
        <taxon>Eukaryota</taxon>
        <taxon>Amoebozoa</taxon>
        <taxon>Evosea</taxon>
        <taxon>Eumycetozoa</taxon>
        <taxon>Dictyostelia</taxon>
        <taxon>Dictyosteliales</taxon>
        <taxon>Dictyosteliaceae</taxon>
        <taxon>Dictyostelium</taxon>
    </lineage>
</organism>
<protein>
    <recommendedName>
        <fullName evidence="3">RING-type domain-containing protein</fullName>
    </recommendedName>
</protein>
<dbReference type="HOGENOM" id="CLU_1879292_0_0_1"/>
<dbReference type="Proteomes" id="UP000002195">
    <property type="component" value="Unassembled WGS sequence"/>
</dbReference>
<evidence type="ECO:0000313" key="2">
    <source>
        <dbReference type="Proteomes" id="UP000002195"/>
    </source>
</evidence>
<dbReference type="EMBL" id="AAFI02000023">
    <property type="protein sequence ID" value="EAL68242.1"/>
    <property type="molecule type" value="Genomic_DNA"/>
</dbReference>
<name>Q54YP5_DICDI</name>
<dbReference type="GeneID" id="8621364"/>
<dbReference type="AlphaFoldDB" id="Q54YP5"/>
<dbReference type="STRING" id="44689.Q54YP5"/>
<dbReference type="SUPFAM" id="SSF57850">
    <property type="entry name" value="RING/U-box"/>
    <property type="match status" value="1"/>
</dbReference>
<reference evidence="1 2" key="1">
    <citation type="journal article" date="2005" name="Nature">
        <title>The genome of the social amoeba Dictyostelium discoideum.</title>
        <authorList>
            <consortium name="The Dictyostelium discoideum Sequencing Consortium"/>
            <person name="Eichinger L."/>
            <person name="Pachebat J.A."/>
            <person name="Glockner G."/>
            <person name="Rajandream M.A."/>
            <person name="Sucgang R."/>
            <person name="Berriman M."/>
            <person name="Song J."/>
            <person name="Olsen R."/>
            <person name="Szafranski K."/>
            <person name="Xu Q."/>
            <person name="Tunggal B."/>
            <person name="Kummerfeld S."/>
            <person name="Madera M."/>
            <person name="Konfortov B.A."/>
            <person name="Rivero F."/>
            <person name="Bankier A.T."/>
            <person name="Lehmann R."/>
            <person name="Hamlin N."/>
            <person name="Davies R."/>
            <person name="Gaudet P."/>
            <person name="Fey P."/>
            <person name="Pilcher K."/>
            <person name="Chen G."/>
            <person name="Saunders D."/>
            <person name="Sodergren E."/>
            <person name="Davis P."/>
            <person name="Kerhornou A."/>
            <person name="Nie X."/>
            <person name="Hall N."/>
            <person name="Anjard C."/>
            <person name="Hemphill L."/>
            <person name="Bason N."/>
            <person name="Farbrother P."/>
            <person name="Desany B."/>
            <person name="Just E."/>
            <person name="Morio T."/>
            <person name="Rost R."/>
            <person name="Churcher C."/>
            <person name="Cooper J."/>
            <person name="Haydock S."/>
            <person name="van Driessche N."/>
            <person name="Cronin A."/>
            <person name="Goodhead I."/>
            <person name="Muzny D."/>
            <person name="Mourier T."/>
            <person name="Pain A."/>
            <person name="Lu M."/>
            <person name="Harper D."/>
            <person name="Lindsay R."/>
            <person name="Hauser H."/>
            <person name="James K."/>
            <person name="Quiles M."/>
            <person name="Madan Babu M."/>
            <person name="Saito T."/>
            <person name="Buchrieser C."/>
            <person name="Wardroper A."/>
            <person name="Felder M."/>
            <person name="Thangavelu M."/>
            <person name="Johnson D."/>
            <person name="Knights A."/>
            <person name="Loulseged H."/>
            <person name="Mungall K."/>
            <person name="Oliver K."/>
            <person name="Price C."/>
            <person name="Quail M.A."/>
            <person name="Urushihara H."/>
            <person name="Hernandez J."/>
            <person name="Rabbinowitsch E."/>
            <person name="Steffen D."/>
            <person name="Sanders M."/>
            <person name="Ma J."/>
            <person name="Kohara Y."/>
            <person name="Sharp S."/>
            <person name="Simmonds M."/>
            <person name="Spiegler S."/>
            <person name="Tivey A."/>
            <person name="Sugano S."/>
            <person name="White B."/>
            <person name="Walker D."/>
            <person name="Woodward J."/>
            <person name="Winckler T."/>
            <person name="Tanaka Y."/>
            <person name="Shaulsky G."/>
            <person name="Schleicher M."/>
            <person name="Weinstock G."/>
            <person name="Rosenthal A."/>
            <person name="Cox E.C."/>
            <person name="Chisholm R.L."/>
            <person name="Gibbs R."/>
            <person name="Loomis W.F."/>
            <person name="Platzer M."/>
            <person name="Kay R.R."/>
            <person name="Williams J."/>
            <person name="Dear P.H."/>
            <person name="Noegel A.A."/>
            <person name="Barrell B."/>
            <person name="Kuspa A."/>
        </authorList>
    </citation>
    <scope>NUCLEOTIDE SEQUENCE [LARGE SCALE GENOMIC DNA]</scope>
    <source>
        <strain evidence="1 2">AX4</strain>
    </source>
</reference>
<dbReference type="Gene3D" id="3.30.40.10">
    <property type="entry name" value="Zinc/RING finger domain, C3HC4 (zinc finger)"/>
    <property type="match status" value="1"/>
</dbReference>
<dbReference type="RefSeq" id="XP_642157.1">
    <property type="nucleotide sequence ID" value="XM_637065.1"/>
</dbReference>
<evidence type="ECO:0008006" key="3">
    <source>
        <dbReference type="Google" id="ProtNLM"/>
    </source>
</evidence>
<dbReference type="OMA" id="ICSEFAF"/>
<gene>
    <name evidence="1" type="ORF">DDB_G0278139</name>
</gene>
<sequence length="136" mass="15865">MIRVVSLMDRRGPTKIETIPAQIRYEIKDILVDSSEIKYECDICNSELINEKKPEALQCKEGHFACKSCWEKCLVLRKECMICRTPIPSILMLSRSRYLENEYFNWLNNRLVVCPYSKLNTFGLNMGLPLINSVKK</sequence>
<dbReference type="InterPro" id="IPR013083">
    <property type="entry name" value="Znf_RING/FYVE/PHD"/>
</dbReference>
<keyword evidence="2" id="KW-1185">Reference proteome</keyword>
<accession>Q54YP5</accession>
<dbReference type="PaxDb" id="44689-DDB0204453"/>
<dbReference type="VEuPathDB" id="AmoebaDB:DDB_G0278139"/>
<evidence type="ECO:0000313" key="1">
    <source>
        <dbReference type="EMBL" id="EAL68242.1"/>
    </source>
</evidence>
<proteinExistence type="predicted"/>
<dbReference type="KEGG" id="ddi:DDB_G0278139"/>